<protein>
    <submittedName>
        <fullName evidence="1">Uncharacterized protein</fullName>
    </submittedName>
</protein>
<dbReference type="RefSeq" id="WP_105240558.1">
    <property type="nucleotide sequence ID" value="NZ_CP023270.1"/>
</dbReference>
<evidence type="ECO:0000313" key="2">
    <source>
        <dbReference type="Proteomes" id="UP000239477"/>
    </source>
</evidence>
<dbReference type="AlphaFoldDB" id="A0A2S0ICZ3"/>
<proteinExistence type="predicted"/>
<dbReference type="EMBL" id="CP023270">
    <property type="protein sequence ID" value="AVJ29909.1"/>
    <property type="molecule type" value="Genomic_DNA"/>
</dbReference>
<name>A0A2S0ICZ3_9BURK</name>
<sequence>MWTLLALGGAGLLLVVMYLGARAQRATHPDRTAQLIGKAMTPLEILACSKEPTTGQVMISLLSHDVLVVLLPPVGFSPKSSMCVFQDDEGTFVLVTPNYNVLAALQPADWKGQPGFTAQLNPDLDGKLKYVGRMPGEQLLLECPPGLAIRLLLRTEDLTGIREVTIDAETIAEVQALKREMSSASDGSP</sequence>
<evidence type="ECO:0000313" key="1">
    <source>
        <dbReference type="EMBL" id="AVJ29909.1"/>
    </source>
</evidence>
<reference evidence="1 2" key="1">
    <citation type="submission" date="2017-09" db="EMBL/GenBank/DDBJ databases">
        <title>Genomic, metabolic, and phenotypic characteristics of bacterial isolates from the natural microbiome of the model nematode Caenorhabditis elegans.</title>
        <authorList>
            <person name="Zimmermann J."/>
            <person name="Obeng N."/>
            <person name="Yang W."/>
            <person name="Obeng O."/>
            <person name="Kissoyan K."/>
            <person name="Pees B."/>
            <person name="Dirksen P."/>
            <person name="Hoppner M."/>
            <person name="Franke A."/>
            <person name="Rosenstiel P."/>
            <person name="Leippe M."/>
            <person name="Dierking K."/>
            <person name="Kaleta C."/>
            <person name="Schulenburg H."/>
        </authorList>
    </citation>
    <scope>NUCLEOTIDE SEQUENCE [LARGE SCALE GENOMIC DNA]</scope>
    <source>
        <strain evidence="1 2">MYb73</strain>
    </source>
</reference>
<accession>A0A2S0ICZ3</accession>
<keyword evidence="2" id="KW-1185">Reference proteome</keyword>
<organism evidence="1 2">
    <name type="scientific">Achromobacter spanius</name>
    <dbReference type="NCBI Taxonomy" id="217203"/>
    <lineage>
        <taxon>Bacteria</taxon>
        <taxon>Pseudomonadati</taxon>
        <taxon>Pseudomonadota</taxon>
        <taxon>Betaproteobacteria</taxon>
        <taxon>Burkholderiales</taxon>
        <taxon>Alcaligenaceae</taxon>
        <taxon>Achromobacter</taxon>
    </lineage>
</organism>
<dbReference type="Proteomes" id="UP000239477">
    <property type="component" value="Chromosome"/>
</dbReference>
<gene>
    <name evidence="1" type="ORF">CLM73_23965</name>
</gene>